<dbReference type="RefSeq" id="WP_330161750.1">
    <property type="nucleotide sequence ID" value="NZ_BAAAJA010000037.1"/>
</dbReference>
<protein>
    <submittedName>
        <fullName evidence="1">DUF4303 domain-containing protein</fullName>
    </submittedName>
</protein>
<organism evidence="1 2">
    <name type="scientific">Nocardiopsis tropica</name>
    <dbReference type="NCBI Taxonomy" id="109330"/>
    <lineage>
        <taxon>Bacteria</taxon>
        <taxon>Bacillati</taxon>
        <taxon>Actinomycetota</taxon>
        <taxon>Actinomycetes</taxon>
        <taxon>Streptosporangiales</taxon>
        <taxon>Nocardiopsidaceae</taxon>
        <taxon>Nocardiopsis</taxon>
    </lineage>
</organism>
<reference evidence="1 2" key="1">
    <citation type="submission" date="2023-07" db="EMBL/GenBank/DDBJ databases">
        <authorList>
            <person name="Girao M."/>
            <person name="Carvalho M.F."/>
        </authorList>
    </citation>
    <scope>NUCLEOTIDE SEQUENCE [LARGE SCALE GENOMIC DNA]</scope>
    <source>
        <strain evidence="1 2">66/93</strain>
    </source>
</reference>
<accession>A0ABU7L060</accession>
<evidence type="ECO:0000313" key="1">
    <source>
        <dbReference type="EMBL" id="MEE2054943.1"/>
    </source>
</evidence>
<gene>
    <name evidence="1" type="ORF">Q8A49_31040</name>
</gene>
<sequence>MDLEPCAWTRDWSDRLGPALERAIAAVAGQLSADDVAGVGIATDADATSIVAFAQSQRHLDEMIAEDPEFATDARWHLGEWDLDILGAEGVDDPLEPIRAEAERARRRCSDPSAGPGTAPDLREFRRAVWDSIAQALKASVAAGFFEQWPNAVRVFLPLDADVPEVDIAQWNAALNDQAGTAEFREFLQVDTV</sequence>
<proteinExistence type="predicted"/>
<evidence type="ECO:0000313" key="2">
    <source>
        <dbReference type="Proteomes" id="UP001348641"/>
    </source>
</evidence>
<name>A0ABU7L060_9ACTN</name>
<dbReference type="Proteomes" id="UP001348641">
    <property type="component" value="Unassembled WGS sequence"/>
</dbReference>
<dbReference type="EMBL" id="JAUUCC010000138">
    <property type="protein sequence ID" value="MEE2054943.1"/>
    <property type="molecule type" value="Genomic_DNA"/>
</dbReference>
<dbReference type="Pfam" id="PF14136">
    <property type="entry name" value="DUF4303"/>
    <property type="match status" value="1"/>
</dbReference>
<comment type="caution">
    <text evidence="1">The sequence shown here is derived from an EMBL/GenBank/DDBJ whole genome shotgun (WGS) entry which is preliminary data.</text>
</comment>
<dbReference type="InterPro" id="IPR025409">
    <property type="entry name" value="DUF4303"/>
</dbReference>